<gene>
    <name evidence="2" type="ORF">BDV96DRAFT_332668</name>
</gene>
<keyword evidence="3" id="KW-1185">Reference proteome</keyword>
<dbReference type="AlphaFoldDB" id="A0A6A5YIG9"/>
<evidence type="ECO:0000256" key="1">
    <source>
        <dbReference type="SAM" id="MobiDB-lite"/>
    </source>
</evidence>
<feature type="region of interest" description="Disordered" evidence="1">
    <location>
        <begin position="359"/>
        <end position="446"/>
    </location>
</feature>
<evidence type="ECO:0000313" key="2">
    <source>
        <dbReference type="EMBL" id="KAF2106514.1"/>
    </source>
</evidence>
<feature type="region of interest" description="Disordered" evidence="1">
    <location>
        <begin position="1"/>
        <end position="56"/>
    </location>
</feature>
<accession>A0A6A5YIG9</accession>
<dbReference type="OrthoDB" id="3485856at2759"/>
<reference evidence="2" key="1">
    <citation type="journal article" date="2020" name="Stud. Mycol.">
        <title>101 Dothideomycetes genomes: a test case for predicting lifestyles and emergence of pathogens.</title>
        <authorList>
            <person name="Haridas S."/>
            <person name="Albert R."/>
            <person name="Binder M."/>
            <person name="Bloem J."/>
            <person name="Labutti K."/>
            <person name="Salamov A."/>
            <person name="Andreopoulos B."/>
            <person name="Baker S."/>
            <person name="Barry K."/>
            <person name="Bills G."/>
            <person name="Bluhm B."/>
            <person name="Cannon C."/>
            <person name="Castanera R."/>
            <person name="Culley D."/>
            <person name="Daum C."/>
            <person name="Ezra D."/>
            <person name="Gonzalez J."/>
            <person name="Henrissat B."/>
            <person name="Kuo A."/>
            <person name="Liang C."/>
            <person name="Lipzen A."/>
            <person name="Lutzoni F."/>
            <person name="Magnuson J."/>
            <person name="Mondo S."/>
            <person name="Nolan M."/>
            <person name="Ohm R."/>
            <person name="Pangilinan J."/>
            <person name="Park H.-J."/>
            <person name="Ramirez L."/>
            <person name="Alfaro M."/>
            <person name="Sun H."/>
            <person name="Tritt A."/>
            <person name="Yoshinaga Y."/>
            <person name="Zwiers L.-H."/>
            <person name="Turgeon B."/>
            <person name="Goodwin S."/>
            <person name="Spatafora J."/>
            <person name="Crous P."/>
            <person name="Grigoriev I."/>
        </authorList>
    </citation>
    <scope>NUCLEOTIDE SEQUENCE</scope>
    <source>
        <strain evidence="2">CBS 627.86</strain>
    </source>
</reference>
<sequence>MSSKDVEPLEENSDFHYPSEFSDCRSQELRAQATSESSSPGKKRESFVQSPLSTTTLALPSPPLPLDILGDNEPQPHLPVLLPLSTNVVEALSVFQSLHVGQIPAKLEQRGLLRLPLSKCEYHYLFQAIQEDASLRRYKGKFEYRYREESLLIYMAPPLPKHEMGITVVATAVRSSLATLREDDRPEVAKFARRITSAGAPGRELRDFDNNVIDRQPDYSWTFDNEWSAVYEVAFSQEVENLETTLESWILWTYGQVRIAMGLDLSYPNATTAKLYVYEGIMVDGYLTVKKYSHLLRTTPDNLVHTGVLNIPLNVFAPLNKPCDRLPTDAAIKISASQFHAMLAEVDVAKKSKTKIDDASIIPRQAPSYSRRNGNDDDDDAPEPYNPQTTVLITHDRNTRANSKQRKGNGDGNPTPASTTTSLACRRSLRIANKKIDKPRQAHLAR</sequence>
<dbReference type="Proteomes" id="UP000799770">
    <property type="component" value="Unassembled WGS sequence"/>
</dbReference>
<proteinExistence type="predicted"/>
<protein>
    <submittedName>
        <fullName evidence="2">Uncharacterized protein</fullName>
    </submittedName>
</protein>
<dbReference type="EMBL" id="ML977362">
    <property type="protein sequence ID" value="KAF2106514.1"/>
    <property type="molecule type" value="Genomic_DNA"/>
</dbReference>
<organism evidence="2 3">
    <name type="scientific">Lophiotrema nucula</name>
    <dbReference type="NCBI Taxonomy" id="690887"/>
    <lineage>
        <taxon>Eukaryota</taxon>
        <taxon>Fungi</taxon>
        <taxon>Dikarya</taxon>
        <taxon>Ascomycota</taxon>
        <taxon>Pezizomycotina</taxon>
        <taxon>Dothideomycetes</taxon>
        <taxon>Pleosporomycetidae</taxon>
        <taxon>Pleosporales</taxon>
        <taxon>Lophiotremataceae</taxon>
        <taxon>Lophiotrema</taxon>
    </lineage>
</organism>
<evidence type="ECO:0000313" key="3">
    <source>
        <dbReference type="Proteomes" id="UP000799770"/>
    </source>
</evidence>
<name>A0A6A5YIG9_9PLEO</name>